<evidence type="ECO:0000313" key="10">
    <source>
        <dbReference type="EMBL" id="EGN95438.1"/>
    </source>
</evidence>
<dbReference type="GO" id="GO:0003723">
    <property type="term" value="F:RNA binding"/>
    <property type="evidence" value="ECO:0007669"/>
    <property type="project" value="UniProtKB-UniRule"/>
</dbReference>
<dbReference type="PANTHER" id="PTHR13288">
    <property type="entry name" value="SPLICING FACTOR 45 SPF45"/>
    <property type="match status" value="1"/>
</dbReference>
<dbReference type="SMART" id="SM00361">
    <property type="entry name" value="RRM_1"/>
    <property type="match status" value="1"/>
</dbReference>
<name>F8Q7A0_SERL3</name>
<dbReference type="PROSITE" id="PS50102">
    <property type="entry name" value="RRM"/>
    <property type="match status" value="1"/>
</dbReference>
<evidence type="ECO:0008006" key="12">
    <source>
        <dbReference type="Google" id="ProtNLM"/>
    </source>
</evidence>
<feature type="compositionally biased region" description="Basic and acidic residues" evidence="7">
    <location>
        <begin position="578"/>
        <end position="588"/>
    </location>
</feature>
<dbReference type="PROSITE" id="PS50174">
    <property type="entry name" value="G_PATCH"/>
    <property type="match status" value="1"/>
</dbReference>
<dbReference type="GO" id="GO:0045292">
    <property type="term" value="P:mRNA cis splicing, via spliceosome"/>
    <property type="evidence" value="ECO:0007669"/>
    <property type="project" value="InterPro"/>
</dbReference>
<dbReference type="InParanoid" id="F8Q7A0"/>
<dbReference type="SMART" id="SM00443">
    <property type="entry name" value="G_patch"/>
    <property type="match status" value="1"/>
</dbReference>
<feature type="compositionally biased region" description="Gly residues" evidence="7">
    <location>
        <begin position="558"/>
        <end position="568"/>
    </location>
</feature>
<evidence type="ECO:0000256" key="7">
    <source>
        <dbReference type="SAM" id="MobiDB-lite"/>
    </source>
</evidence>
<dbReference type="HOGENOM" id="CLU_025002_0_0_1"/>
<protein>
    <recommendedName>
        <fullName evidence="12">G-patch domain-containing protein</fullName>
    </recommendedName>
</protein>
<feature type="compositionally biased region" description="Basic residues" evidence="7">
    <location>
        <begin position="193"/>
        <end position="211"/>
    </location>
</feature>
<keyword evidence="3 6" id="KW-0694">RNA-binding</keyword>
<feature type="compositionally biased region" description="Low complexity" evidence="7">
    <location>
        <begin position="478"/>
        <end position="499"/>
    </location>
</feature>
<dbReference type="OMA" id="GPMSEVI"/>
<dbReference type="CDD" id="cd12374">
    <property type="entry name" value="RRM_UHM_SPF45_PUF60"/>
    <property type="match status" value="1"/>
</dbReference>
<keyword evidence="4" id="KW-0508">mRNA splicing</keyword>
<feature type="compositionally biased region" description="Polar residues" evidence="7">
    <location>
        <begin position="18"/>
        <end position="39"/>
    </location>
</feature>
<dbReference type="OrthoDB" id="5411533at2759"/>
<dbReference type="InterPro" id="IPR012677">
    <property type="entry name" value="Nucleotide-bd_a/b_plait_sf"/>
</dbReference>
<evidence type="ECO:0000259" key="9">
    <source>
        <dbReference type="PROSITE" id="PS50174"/>
    </source>
</evidence>
<feature type="region of interest" description="Disordered" evidence="7">
    <location>
        <begin position="18"/>
        <end position="80"/>
    </location>
</feature>
<organism evidence="11">
    <name type="scientific">Serpula lacrymans var. lacrymans (strain S7.3)</name>
    <name type="common">Dry rot fungus</name>
    <dbReference type="NCBI Taxonomy" id="936435"/>
    <lineage>
        <taxon>Eukaryota</taxon>
        <taxon>Fungi</taxon>
        <taxon>Dikarya</taxon>
        <taxon>Basidiomycota</taxon>
        <taxon>Agaricomycotina</taxon>
        <taxon>Agaricomycetes</taxon>
        <taxon>Agaricomycetidae</taxon>
        <taxon>Boletales</taxon>
        <taxon>Coniophorineae</taxon>
        <taxon>Serpulaceae</taxon>
        <taxon>Serpula</taxon>
    </lineage>
</organism>
<dbReference type="STRING" id="936435.F8Q7A0"/>
<feature type="region of interest" description="Disordered" evidence="7">
    <location>
        <begin position="146"/>
        <end position="451"/>
    </location>
</feature>
<feature type="domain" description="RRM" evidence="8">
    <location>
        <begin position="594"/>
        <end position="681"/>
    </location>
</feature>
<sequence length="694" mass="72378">MSSRAGGLYGGIQFSSGATLNFSSPSTPQTINVPTNIEQPTKDTQAPRASAAPAATATSDGGTANVAGGAGGNASGAGAGKATAGWSAALAFAPVRRTGNKAKPAVPRLPVGATAITSSAMSHTATVAAPPTLSATAVVFAPPQLITSTGDKDAPTSKDTPTTADQKGSQQGQGWGKRMKPPSMVLDEDINGFKKRSGGGKKGGGKKKKAKNAPVVAVWDPLEPYDPLRPNDYNEYKVWKQRERTEKAVERARKRTRRGSSYTDSGGSGSEGRFDDHWSREDDEPLRPSADLSTSMGYADTAPTQPPVLVDRNLSGEEAFQRRLALSAARSQPAEPSKPMSPPPPPPERQVIAPQQCAGNEGDEDAIPGLGLGSQMDYVSASGPATAPGLTETGDEAYRRRLVMSQGTETRDEFEPAPVPTYMPTKAPSPPPLAYNPFAPPSVPPPPSAVPPSMPVPIGFEDRVKAAASIAARLGALAAAKGSDSGSGSASPAIPSPALEEAGGSKRPDPHGFAARLMAKWGHKEGQGLGADGGGIVNALTVEQVAAGKTGKGNSNAGKGGKGSGPGVKMGKIINNNEDAKSREDRTRFGEPSRVVVLTNMVGEEDVEDEDLRGEIGDECSKNGTVERVIVHLVHPPTPDPEDAVRIFVLFAGPAGAWRTVRELDGRYFGGRSVRARYYSEAYFREHNLDMELE</sequence>
<gene>
    <name evidence="10" type="ORF">SERLA73DRAFT_162316</name>
</gene>
<evidence type="ECO:0000256" key="3">
    <source>
        <dbReference type="ARBA" id="ARBA00022884"/>
    </source>
</evidence>
<dbReference type="FunFam" id="3.30.70.330:FF:000382">
    <property type="entry name" value="G-patch domain-containing protein"/>
    <property type="match status" value="1"/>
</dbReference>
<dbReference type="InterPro" id="IPR000504">
    <property type="entry name" value="RRM_dom"/>
</dbReference>
<feature type="domain" description="G-patch" evidence="9">
    <location>
        <begin position="510"/>
        <end position="557"/>
    </location>
</feature>
<evidence type="ECO:0000313" key="11">
    <source>
        <dbReference type="Proteomes" id="UP000008063"/>
    </source>
</evidence>
<feature type="region of interest" description="Disordered" evidence="7">
    <location>
        <begin position="478"/>
        <end position="512"/>
    </location>
</feature>
<dbReference type="EMBL" id="GL945485">
    <property type="protein sequence ID" value="EGN95438.1"/>
    <property type="molecule type" value="Genomic_DNA"/>
</dbReference>
<comment type="subcellular location">
    <subcellularLocation>
        <location evidence="1">Nucleus</location>
    </subcellularLocation>
</comment>
<feature type="compositionally biased region" description="Pro residues" evidence="7">
    <location>
        <begin position="339"/>
        <end position="348"/>
    </location>
</feature>
<feature type="compositionally biased region" description="Pro residues" evidence="7">
    <location>
        <begin position="417"/>
        <end position="451"/>
    </location>
</feature>
<feature type="compositionally biased region" description="Basic and acidic residues" evidence="7">
    <location>
        <begin position="232"/>
        <end position="251"/>
    </location>
</feature>
<feature type="compositionally biased region" description="Gly residues" evidence="7">
    <location>
        <begin position="68"/>
        <end position="79"/>
    </location>
</feature>
<dbReference type="GO" id="GO:0071011">
    <property type="term" value="C:precatalytic spliceosome"/>
    <property type="evidence" value="ECO:0007669"/>
    <property type="project" value="TreeGrafter"/>
</dbReference>
<reference evidence="11" key="1">
    <citation type="journal article" date="2011" name="Science">
        <title>The plant cell wall-decomposing machinery underlies the functional diversity of forest fungi.</title>
        <authorList>
            <person name="Eastwood D.C."/>
            <person name="Floudas D."/>
            <person name="Binder M."/>
            <person name="Majcherczyk A."/>
            <person name="Schneider P."/>
            <person name="Aerts A."/>
            <person name="Asiegbu F.O."/>
            <person name="Baker S.E."/>
            <person name="Barry K."/>
            <person name="Bendiksby M."/>
            <person name="Blumentritt M."/>
            <person name="Coutinho P.M."/>
            <person name="Cullen D."/>
            <person name="de Vries R.P."/>
            <person name="Gathman A."/>
            <person name="Goodell B."/>
            <person name="Henrissat B."/>
            <person name="Ihrmark K."/>
            <person name="Kauserud H."/>
            <person name="Kohler A."/>
            <person name="LaButti K."/>
            <person name="Lapidus A."/>
            <person name="Lavin J.L."/>
            <person name="Lee Y.-H."/>
            <person name="Lindquist E."/>
            <person name="Lilly W."/>
            <person name="Lucas S."/>
            <person name="Morin E."/>
            <person name="Murat C."/>
            <person name="Oguiza J.A."/>
            <person name="Park J."/>
            <person name="Pisabarro A.G."/>
            <person name="Riley R."/>
            <person name="Rosling A."/>
            <person name="Salamov A."/>
            <person name="Schmidt O."/>
            <person name="Schmutz J."/>
            <person name="Skrede I."/>
            <person name="Stenlid J."/>
            <person name="Wiebenga A."/>
            <person name="Xie X."/>
            <person name="Kuees U."/>
            <person name="Hibbett D.S."/>
            <person name="Hoffmeister D."/>
            <person name="Hoegberg N."/>
            <person name="Martin F."/>
            <person name="Grigoriev I.V."/>
            <person name="Watkinson S.C."/>
        </authorList>
    </citation>
    <scope>NUCLEOTIDE SEQUENCE [LARGE SCALE GENOMIC DNA]</scope>
    <source>
        <strain evidence="11">strain S7.3</strain>
    </source>
</reference>
<proteinExistence type="predicted"/>
<dbReference type="InterPro" id="IPR040052">
    <property type="entry name" value="RBM17"/>
</dbReference>
<feature type="compositionally biased region" description="Low complexity" evidence="7">
    <location>
        <begin position="43"/>
        <end position="67"/>
    </location>
</feature>
<accession>F8Q7A0</accession>
<feature type="region of interest" description="Disordered" evidence="7">
    <location>
        <begin position="549"/>
        <end position="588"/>
    </location>
</feature>
<evidence type="ECO:0000256" key="6">
    <source>
        <dbReference type="PROSITE-ProRule" id="PRU00176"/>
    </source>
</evidence>
<keyword evidence="2" id="KW-0507">mRNA processing</keyword>
<evidence type="ECO:0000259" key="8">
    <source>
        <dbReference type="PROSITE" id="PS50102"/>
    </source>
</evidence>
<dbReference type="InterPro" id="IPR000467">
    <property type="entry name" value="G_patch_dom"/>
</dbReference>
<dbReference type="PANTHER" id="PTHR13288:SF8">
    <property type="entry name" value="SPLICING FACTOR 45"/>
    <property type="match status" value="1"/>
</dbReference>
<dbReference type="Gene3D" id="3.30.70.330">
    <property type="match status" value="1"/>
</dbReference>
<dbReference type="Pfam" id="PF01585">
    <property type="entry name" value="G-patch"/>
    <property type="match status" value="1"/>
</dbReference>
<evidence type="ECO:0000256" key="5">
    <source>
        <dbReference type="ARBA" id="ARBA00023242"/>
    </source>
</evidence>
<dbReference type="InterPro" id="IPR035979">
    <property type="entry name" value="RBD_domain_sf"/>
</dbReference>
<dbReference type="InterPro" id="IPR003954">
    <property type="entry name" value="RRM_euk-type"/>
</dbReference>
<evidence type="ECO:0000256" key="4">
    <source>
        <dbReference type="ARBA" id="ARBA00023187"/>
    </source>
</evidence>
<dbReference type="AlphaFoldDB" id="F8Q7A0"/>
<evidence type="ECO:0000256" key="1">
    <source>
        <dbReference type="ARBA" id="ARBA00004123"/>
    </source>
</evidence>
<keyword evidence="11" id="KW-1185">Reference proteome</keyword>
<evidence type="ECO:0000256" key="2">
    <source>
        <dbReference type="ARBA" id="ARBA00022664"/>
    </source>
</evidence>
<dbReference type="SUPFAM" id="SSF54928">
    <property type="entry name" value="RNA-binding domain, RBD"/>
    <property type="match status" value="1"/>
</dbReference>
<keyword evidence="5" id="KW-0539">Nucleus</keyword>
<dbReference type="Proteomes" id="UP000008063">
    <property type="component" value="Unassembled WGS sequence"/>
</dbReference>